<accession>A0AAP0M499</accession>
<feature type="region of interest" description="Disordered" evidence="1">
    <location>
        <begin position="26"/>
        <end position="48"/>
    </location>
</feature>
<sequence>MSRVANDLCEAFPWCKIHYQMLEQLNRPDPTYHNGSQKKRYSATLAVR</sequence>
<dbReference type="AlphaFoldDB" id="A0AAP0M499"/>
<organism evidence="2 3">
    <name type="scientific">Citrus x changshan-huyou</name>
    <dbReference type="NCBI Taxonomy" id="2935761"/>
    <lineage>
        <taxon>Eukaryota</taxon>
        <taxon>Viridiplantae</taxon>
        <taxon>Streptophyta</taxon>
        <taxon>Embryophyta</taxon>
        <taxon>Tracheophyta</taxon>
        <taxon>Spermatophyta</taxon>
        <taxon>Magnoliopsida</taxon>
        <taxon>eudicotyledons</taxon>
        <taxon>Gunneridae</taxon>
        <taxon>Pentapetalae</taxon>
        <taxon>rosids</taxon>
        <taxon>malvids</taxon>
        <taxon>Sapindales</taxon>
        <taxon>Rutaceae</taxon>
        <taxon>Aurantioideae</taxon>
        <taxon>Citrus</taxon>
    </lineage>
</organism>
<dbReference type="EMBL" id="JBCGBO010000005">
    <property type="protein sequence ID" value="KAK9198473.1"/>
    <property type="molecule type" value="Genomic_DNA"/>
</dbReference>
<evidence type="ECO:0000313" key="2">
    <source>
        <dbReference type="EMBL" id="KAK9198473.1"/>
    </source>
</evidence>
<proteinExistence type="predicted"/>
<reference evidence="2 3" key="1">
    <citation type="submission" date="2024-05" db="EMBL/GenBank/DDBJ databases">
        <title>Haplotype-resolved chromosome-level genome assembly of Huyou (Citrus changshanensis).</title>
        <authorList>
            <person name="Miao C."/>
            <person name="Chen W."/>
            <person name="Wu Y."/>
            <person name="Wang L."/>
            <person name="Zhao S."/>
            <person name="Grierson D."/>
            <person name="Xu C."/>
            <person name="Chen K."/>
        </authorList>
    </citation>
    <scope>NUCLEOTIDE SEQUENCE [LARGE SCALE GENOMIC DNA]</scope>
    <source>
        <strain evidence="2">01-14</strain>
        <tissue evidence="2">Leaf</tissue>
    </source>
</reference>
<evidence type="ECO:0000313" key="3">
    <source>
        <dbReference type="Proteomes" id="UP001428341"/>
    </source>
</evidence>
<gene>
    <name evidence="2" type="ORF">WN944_013657</name>
</gene>
<evidence type="ECO:0000256" key="1">
    <source>
        <dbReference type="SAM" id="MobiDB-lite"/>
    </source>
</evidence>
<dbReference type="Proteomes" id="UP001428341">
    <property type="component" value="Unassembled WGS sequence"/>
</dbReference>
<protein>
    <submittedName>
        <fullName evidence="2">Uncharacterized protein</fullName>
    </submittedName>
</protein>
<name>A0AAP0M499_9ROSI</name>
<keyword evidence="3" id="KW-1185">Reference proteome</keyword>
<comment type="caution">
    <text evidence="2">The sequence shown here is derived from an EMBL/GenBank/DDBJ whole genome shotgun (WGS) entry which is preliminary data.</text>
</comment>